<dbReference type="GO" id="GO:0005524">
    <property type="term" value="F:ATP binding"/>
    <property type="evidence" value="ECO:0007669"/>
    <property type="project" value="InterPro"/>
</dbReference>
<keyword evidence="6" id="KW-1185">Reference proteome</keyword>
<dbReference type="InterPro" id="IPR003959">
    <property type="entry name" value="ATPase_AAA_core"/>
</dbReference>
<dbReference type="InterPro" id="IPR027417">
    <property type="entry name" value="P-loop_NTPase"/>
</dbReference>
<dbReference type="GO" id="GO:0016887">
    <property type="term" value="F:ATP hydrolysis activity"/>
    <property type="evidence" value="ECO:0007669"/>
    <property type="project" value="InterPro"/>
</dbReference>
<dbReference type="Proteomes" id="UP000010999">
    <property type="component" value="Segment"/>
</dbReference>
<dbReference type="OrthoDB" id="3424at10239"/>
<dbReference type="InterPro" id="IPR014851">
    <property type="entry name" value="BCS1_N"/>
</dbReference>
<reference evidence="5 6" key="2">
    <citation type="journal article" date="2012" name="PLoS Genet.">
        <title>Viral evasion of a bacterial suicide system by RNA-based molecular mimicry enables infectious altruism.</title>
        <authorList>
            <person name="Blower T.R."/>
            <person name="Evans T.J."/>
            <person name="Przybilski R."/>
            <person name="Fineran P.C."/>
            <person name="Salmond G.P."/>
        </authorList>
    </citation>
    <scope>NUCLEOTIDE SEQUENCE [LARGE SCALE GENOMIC DNA]</scope>
</reference>
<dbReference type="InterPro" id="IPR003593">
    <property type="entry name" value="AAA+_ATPase"/>
</dbReference>
<feature type="domain" description="AAA+ ATPase" evidence="3">
    <location>
        <begin position="198"/>
        <end position="332"/>
    </location>
</feature>
<dbReference type="Gene3D" id="3.40.50.300">
    <property type="entry name" value="P-loop containing nucleotide triphosphate hydrolases"/>
    <property type="match status" value="1"/>
</dbReference>
<gene>
    <name evidence="5" type="ORF">phiTE_021</name>
</gene>
<accession>K9L5J3</accession>
<evidence type="ECO:0000313" key="6">
    <source>
        <dbReference type="Proteomes" id="UP000010999"/>
    </source>
</evidence>
<reference evidence="6" key="1">
    <citation type="submission" date="2011-11" db="EMBL/GenBank/DDBJ databases">
        <title>Escape from toxin-antitoxin mediated abortive infection can occur by recombination within a generalized transducing phage of Pectobacterium atrosepticum.</title>
        <authorList>
            <person name="Blower T.R."/>
            <person name="Evans T.J."/>
            <person name="Przybilski R."/>
            <person name="Fineran P.C."/>
            <person name="Salmond G.P.C."/>
        </authorList>
    </citation>
    <scope>NUCLEOTIDE SEQUENCE [LARGE SCALE GENOMIC DNA]</scope>
</reference>
<evidence type="ECO:0000256" key="2">
    <source>
        <dbReference type="ARBA" id="ARBA00007448"/>
    </source>
</evidence>
<evidence type="ECO:0000259" key="3">
    <source>
        <dbReference type="SMART" id="SM00382"/>
    </source>
</evidence>
<evidence type="ECO:0000259" key="4">
    <source>
        <dbReference type="SMART" id="SM01024"/>
    </source>
</evidence>
<name>K9L5J3_9CAUD</name>
<protein>
    <recommendedName>
        <fullName evidence="7">AAA+ ATPase domain-containing protein</fullName>
    </recommendedName>
</protein>
<dbReference type="Pfam" id="PF08740">
    <property type="entry name" value="BCS1_N"/>
    <property type="match status" value="1"/>
</dbReference>
<dbReference type="SMART" id="SM01024">
    <property type="entry name" value="BCS1_N"/>
    <property type="match status" value="1"/>
</dbReference>
<dbReference type="Pfam" id="PF00004">
    <property type="entry name" value="AAA"/>
    <property type="match status" value="1"/>
</dbReference>
<comment type="subcellular location">
    <subcellularLocation>
        <location evidence="1">Membrane</location>
        <topology evidence="1">Single-pass membrane protein</topology>
    </subcellularLocation>
</comment>
<dbReference type="InterPro" id="IPR003960">
    <property type="entry name" value="ATPase_AAA_CS"/>
</dbReference>
<dbReference type="PROSITE" id="PS00674">
    <property type="entry name" value="AAA"/>
    <property type="match status" value="1"/>
</dbReference>
<sequence>MAVITFLLRNVPTSLFKFVSRQVTTSLEFNNAGWGANQAQFNSFMKWYSESRYFGWSRYLALESTYVFDNKTGRESMVPTIGPGYGRHFFWFDGRLFWFEKLHLDSAGSEKEKQTIKIYTFGRDKDKILNLIESFRIKEDDREISVYVYKEGWNVLTTIKKRNLDSVILNKDLKNKIVSDINYFYENPEWYLSKGFAHKQTYILHGKPGTGKSSTIKALASYFEKNICIMDMADMSGATFEKAMATAPKGSFILAEDFDACMATAKRDDDREKSIMEELSGISLSKILNVLDGVVSLDGTVIFLTTNHLDHLDPALIRTGRVDYCHEIKALEDAEVKDYITLMYGPDAVPEATIFAPITGSDIQAKFFEAKEDSAAFINSLQKSQLGSL</sequence>
<evidence type="ECO:0008006" key="7">
    <source>
        <dbReference type="Google" id="ProtNLM"/>
    </source>
</evidence>
<dbReference type="GeneID" id="14515216"/>
<dbReference type="RefSeq" id="YP_007392483.1">
    <property type="nucleotide sequence ID" value="NC_020201.1"/>
</dbReference>
<dbReference type="SMART" id="SM00382">
    <property type="entry name" value="AAA"/>
    <property type="match status" value="1"/>
</dbReference>
<dbReference type="GO" id="GO:0016020">
    <property type="term" value="C:membrane"/>
    <property type="evidence" value="ECO:0007669"/>
    <property type="project" value="UniProtKB-SubCell"/>
</dbReference>
<dbReference type="EMBL" id="JQ015307">
    <property type="protein sequence ID" value="AEZ66187.1"/>
    <property type="molecule type" value="Genomic_DNA"/>
</dbReference>
<proteinExistence type="inferred from homology"/>
<dbReference type="KEGG" id="vg:14515216"/>
<feature type="domain" description="BCS1 N-terminal" evidence="4">
    <location>
        <begin position="2"/>
        <end position="167"/>
    </location>
</feature>
<evidence type="ECO:0000256" key="1">
    <source>
        <dbReference type="ARBA" id="ARBA00004167"/>
    </source>
</evidence>
<dbReference type="InterPro" id="IPR050747">
    <property type="entry name" value="Mitochondrial_chaperone_BCS1"/>
</dbReference>
<evidence type="ECO:0000313" key="5">
    <source>
        <dbReference type="EMBL" id="AEZ66187.1"/>
    </source>
</evidence>
<organism evidence="5 6">
    <name type="scientific">Pectobacterium phage phiTE</name>
    <dbReference type="NCBI Taxonomy" id="1116482"/>
    <lineage>
        <taxon>Viruses</taxon>
        <taxon>Duplodnaviria</taxon>
        <taxon>Heunggongvirae</taxon>
        <taxon>Uroviricota</taxon>
        <taxon>Caudoviricetes</taxon>
        <taxon>Vequintavirinae</taxon>
        <taxon>Certrevirus</taxon>
        <taxon>Certrevirus phiTE</taxon>
    </lineage>
</organism>
<dbReference type="SUPFAM" id="SSF52540">
    <property type="entry name" value="P-loop containing nucleoside triphosphate hydrolases"/>
    <property type="match status" value="1"/>
</dbReference>
<comment type="similarity">
    <text evidence="2">Belongs to the AAA ATPase family. BCS1 subfamily.</text>
</comment>
<dbReference type="PANTHER" id="PTHR23070">
    <property type="entry name" value="BCS1 AAA-TYPE ATPASE"/>
    <property type="match status" value="1"/>
</dbReference>